<evidence type="ECO:0000313" key="3">
    <source>
        <dbReference type="Proteomes" id="UP000271241"/>
    </source>
</evidence>
<evidence type="ECO:0000313" key="2">
    <source>
        <dbReference type="EMBL" id="RKP05676.1"/>
    </source>
</evidence>
<protein>
    <submittedName>
        <fullName evidence="2">Uncharacterized protein</fullName>
    </submittedName>
</protein>
<dbReference type="Proteomes" id="UP000271241">
    <property type="component" value="Unassembled WGS sequence"/>
</dbReference>
<name>A0A4P9XIY4_9FUNG</name>
<gene>
    <name evidence="2" type="ORF">THASP1DRAFT_32485</name>
</gene>
<dbReference type="EMBL" id="KZ993061">
    <property type="protein sequence ID" value="RKP05676.1"/>
    <property type="molecule type" value="Genomic_DNA"/>
</dbReference>
<feature type="compositionally biased region" description="Low complexity" evidence="1">
    <location>
        <begin position="134"/>
        <end position="148"/>
    </location>
</feature>
<reference evidence="3" key="1">
    <citation type="journal article" date="2018" name="Nat. Microbiol.">
        <title>Leveraging single-cell genomics to expand the fungal tree of life.</title>
        <authorList>
            <person name="Ahrendt S.R."/>
            <person name="Quandt C.A."/>
            <person name="Ciobanu D."/>
            <person name="Clum A."/>
            <person name="Salamov A."/>
            <person name="Andreopoulos B."/>
            <person name="Cheng J.F."/>
            <person name="Woyke T."/>
            <person name="Pelin A."/>
            <person name="Henrissat B."/>
            <person name="Reynolds N.K."/>
            <person name="Benny G.L."/>
            <person name="Smith M.E."/>
            <person name="James T.Y."/>
            <person name="Grigoriev I.V."/>
        </authorList>
    </citation>
    <scope>NUCLEOTIDE SEQUENCE [LARGE SCALE GENOMIC DNA]</scope>
    <source>
        <strain evidence="3">RSA 1356</strain>
    </source>
</reference>
<keyword evidence="3" id="KW-1185">Reference proteome</keyword>
<feature type="compositionally biased region" description="Pro residues" evidence="1">
    <location>
        <begin position="116"/>
        <end position="133"/>
    </location>
</feature>
<sequence>MPMDKFKICRGITTPGPVTYLKRTFNISMKVTIRHKGPCQVLLYDPYMENGRLIAEMKDCVRDDPAEDWAVTVPDDIPGVPMVLRWLYNNTDSPNIKKQEHFENCADVNIIPAPSPVPVPDPAPAQAPIPVPSPAAVQNPAPVQNPVPTQYPELAQVSKPAPMPTAPSNTGTTSIVSSQSVSSNSAAVSSQSSPSNHVLKADVASGSSPVSPPLVSDVVATFTVPTVSNTTPCTISSMSVATAKHTLGTY</sequence>
<organism evidence="2 3">
    <name type="scientific">Thamnocephalis sphaerospora</name>
    <dbReference type="NCBI Taxonomy" id="78915"/>
    <lineage>
        <taxon>Eukaryota</taxon>
        <taxon>Fungi</taxon>
        <taxon>Fungi incertae sedis</taxon>
        <taxon>Zoopagomycota</taxon>
        <taxon>Zoopagomycotina</taxon>
        <taxon>Zoopagomycetes</taxon>
        <taxon>Zoopagales</taxon>
        <taxon>Sigmoideomycetaceae</taxon>
        <taxon>Thamnocephalis</taxon>
    </lineage>
</organism>
<feature type="compositionally biased region" description="Low complexity" evidence="1">
    <location>
        <begin position="177"/>
        <end position="210"/>
    </location>
</feature>
<proteinExistence type="predicted"/>
<dbReference type="Gene3D" id="2.70.50.70">
    <property type="match status" value="1"/>
</dbReference>
<dbReference type="AlphaFoldDB" id="A0A4P9XIY4"/>
<accession>A0A4P9XIY4</accession>
<evidence type="ECO:0000256" key="1">
    <source>
        <dbReference type="SAM" id="MobiDB-lite"/>
    </source>
</evidence>
<feature type="compositionally biased region" description="Polar residues" evidence="1">
    <location>
        <begin position="166"/>
        <end position="176"/>
    </location>
</feature>
<feature type="region of interest" description="Disordered" evidence="1">
    <location>
        <begin position="116"/>
        <end position="210"/>
    </location>
</feature>